<proteinExistence type="predicted"/>
<evidence type="ECO:0000313" key="1">
    <source>
        <dbReference type="Proteomes" id="UP000887580"/>
    </source>
</evidence>
<accession>A0AC35GD99</accession>
<reference evidence="2" key="1">
    <citation type="submission" date="2022-11" db="UniProtKB">
        <authorList>
            <consortium name="WormBaseParasite"/>
        </authorList>
    </citation>
    <scope>IDENTIFICATION</scope>
</reference>
<name>A0AC35GD99_9BILA</name>
<protein>
    <submittedName>
        <fullName evidence="2">Uncharacterized protein</fullName>
    </submittedName>
</protein>
<organism evidence="1 2">
    <name type="scientific">Panagrolaimus sp. PS1159</name>
    <dbReference type="NCBI Taxonomy" id="55785"/>
    <lineage>
        <taxon>Eukaryota</taxon>
        <taxon>Metazoa</taxon>
        <taxon>Ecdysozoa</taxon>
        <taxon>Nematoda</taxon>
        <taxon>Chromadorea</taxon>
        <taxon>Rhabditida</taxon>
        <taxon>Tylenchina</taxon>
        <taxon>Panagrolaimomorpha</taxon>
        <taxon>Panagrolaimoidea</taxon>
        <taxon>Panagrolaimidae</taxon>
        <taxon>Panagrolaimus</taxon>
    </lineage>
</organism>
<sequence length="417" mass="47249">MEEDIIYIGPDDASNDKEEMSMDIFSSSDTEDNTDVKKPNDSNLSKDIFDISDVEVVDEDSDIEIISPKKKARKDSDKENIVDEFDSIEIISPVKKESKPFFIPPDPNKPKQDLSPYLKKPTLSKDKKIRITTPIKKKSAKEEEKKTVKKNLTKALLGTHAVNTDAKPKSGQTKIDSHFKSKTDKKKDVIVERSATPPALRPPVTSREHRTPSPPQRRPGRSASPEYSPLPAHIAEKLKAALESPGFQARKHTALTTVLERAKQQAALKPRSPPTPPRYWDLDVPSREEQIKLGYVIETDSPLIQQNMNVPNLDKFKKSYEEQLKKYQTIEKERENIIVKRQQLEAQLTENNLEMDLLEPGTNIFKLNTVNKRLEYINDEINRCEKSLDDVTKRLATSREAVDSAMKGLQALIAKGS</sequence>
<dbReference type="Proteomes" id="UP000887580">
    <property type="component" value="Unplaced"/>
</dbReference>
<evidence type="ECO:0000313" key="2">
    <source>
        <dbReference type="WBParaSite" id="PS1159_v2.g4020.t1"/>
    </source>
</evidence>
<dbReference type="WBParaSite" id="PS1159_v2.g4020.t1">
    <property type="protein sequence ID" value="PS1159_v2.g4020.t1"/>
    <property type="gene ID" value="PS1159_v2.g4020"/>
</dbReference>